<name>A0A2Z6RAZ5_9GLOM</name>
<evidence type="ECO:0000313" key="2">
    <source>
        <dbReference type="EMBL" id="GBB89878.1"/>
    </source>
</evidence>
<evidence type="ECO:0000313" key="4">
    <source>
        <dbReference type="Proteomes" id="UP000247702"/>
    </source>
</evidence>
<dbReference type="InterPro" id="IPR003131">
    <property type="entry name" value="T1-type_BTB"/>
</dbReference>
<reference evidence="3" key="2">
    <citation type="submission" date="2019-10" db="EMBL/GenBank/DDBJ databases">
        <title>Conservation and host-specific expression of non-tandemly repeated heterogenous ribosome RNA gene in arbuscular mycorrhizal fungi.</title>
        <authorList>
            <person name="Maeda T."/>
            <person name="Kobayashi Y."/>
            <person name="Nakagawa T."/>
            <person name="Ezawa T."/>
            <person name="Yamaguchi K."/>
            <person name="Bino T."/>
            <person name="Nishimoto Y."/>
            <person name="Shigenobu S."/>
            <person name="Kawaguchi M."/>
        </authorList>
    </citation>
    <scope>NUCLEOTIDE SEQUENCE</scope>
    <source>
        <strain evidence="3">HR1</strain>
    </source>
</reference>
<sequence length="203" mass="24375">MFQERNQTMLHPTDDNEYFFDRNGRAFHYIIEFYRIGKITWDPINCQHQHQTDENTICITVNKQELDEELDYYQIPFTNSKLHHAKLTEDIDKFVNAVIDLVYEGMGLWEEHILISVYKNRRNLHLVWFPCQDIRRSVKLTPFSFNILSRFQDKFGHKLKASIPGLKYGYELVAQNTNVYHRLELTPTYKFSNQIKLVNYFTV</sequence>
<comment type="caution">
    <text evidence="2">The sequence shown here is derived from an EMBL/GenBank/DDBJ whole genome shotgun (WGS) entry which is preliminary data.</text>
</comment>
<keyword evidence="4" id="KW-1185">Reference proteome</keyword>
<dbReference type="GO" id="GO:0051260">
    <property type="term" value="P:protein homooligomerization"/>
    <property type="evidence" value="ECO:0007669"/>
    <property type="project" value="InterPro"/>
</dbReference>
<dbReference type="InterPro" id="IPR011333">
    <property type="entry name" value="SKP1/BTB/POZ_sf"/>
</dbReference>
<reference evidence="2 4" key="1">
    <citation type="submission" date="2017-11" db="EMBL/GenBank/DDBJ databases">
        <title>The genome of Rhizophagus clarus HR1 reveals common genetic basis of auxotrophy among arbuscular mycorrhizal fungi.</title>
        <authorList>
            <person name="Kobayashi Y."/>
        </authorList>
    </citation>
    <scope>NUCLEOTIDE SEQUENCE [LARGE SCALE GENOMIC DNA]</scope>
    <source>
        <strain evidence="2 4">HR1</strain>
    </source>
</reference>
<accession>A0A2Z6RAZ5</accession>
<dbReference type="OrthoDB" id="10025005at2759"/>
<dbReference type="SUPFAM" id="SSF54695">
    <property type="entry name" value="POZ domain"/>
    <property type="match status" value="1"/>
</dbReference>
<dbReference type="Gene3D" id="3.30.710.10">
    <property type="entry name" value="Potassium Channel Kv1.1, Chain A"/>
    <property type="match status" value="1"/>
</dbReference>
<dbReference type="Proteomes" id="UP000615446">
    <property type="component" value="Unassembled WGS sequence"/>
</dbReference>
<proteinExistence type="predicted"/>
<dbReference type="AlphaFoldDB" id="A0A2Z6RAZ5"/>
<feature type="domain" description="Potassium channel tetramerisation-type BTB" evidence="1">
    <location>
        <begin position="10"/>
        <end position="42"/>
    </location>
</feature>
<dbReference type="STRING" id="94130.A0A2Z6RAZ5"/>
<evidence type="ECO:0000259" key="1">
    <source>
        <dbReference type="Pfam" id="PF02214"/>
    </source>
</evidence>
<dbReference type="EMBL" id="BLAL01000246">
    <property type="protein sequence ID" value="GES96047.1"/>
    <property type="molecule type" value="Genomic_DNA"/>
</dbReference>
<gene>
    <name evidence="3" type="ORF">RCL2_002269300</name>
    <name evidence="2" type="ORF">RclHR1_01670029</name>
</gene>
<protein>
    <submittedName>
        <fullName evidence="3">BTB/POZ protein</fullName>
    </submittedName>
</protein>
<dbReference type="EMBL" id="BEXD01000746">
    <property type="protein sequence ID" value="GBB89878.1"/>
    <property type="molecule type" value="Genomic_DNA"/>
</dbReference>
<organism evidence="2 4">
    <name type="scientific">Rhizophagus clarus</name>
    <dbReference type="NCBI Taxonomy" id="94130"/>
    <lineage>
        <taxon>Eukaryota</taxon>
        <taxon>Fungi</taxon>
        <taxon>Fungi incertae sedis</taxon>
        <taxon>Mucoromycota</taxon>
        <taxon>Glomeromycotina</taxon>
        <taxon>Glomeromycetes</taxon>
        <taxon>Glomerales</taxon>
        <taxon>Glomeraceae</taxon>
        <taxon>Rhizophagus</taxon>
    </lineage>
</organism>
<dbReference type="Proteomes" id="UP000247702">
    <property type="component" value="Unassembled WGS sequence"/>
</dbReference>
<dbReference type="Pfam" id="PF02214">
    <property type="entry name" value="BTB_2"/>
    <property type="match status" value="1"/>
</dbReference>
<evidence type="ECO:0000313" key="3">
    <source>
        <dbReference type="EMBL" id="GES96047.1"/>
    </source>
</evidence>